<keyword evidence="1" id="KW-0732">Signal</keyword>
<proteinExistence type="predicted"/>
<feature type="signal peptide" evidence="1">
    <location>
        <begin position="1"/>
        <end position="21"/>
    </location>
</feature>
<dbReference type="OrthoDB" id="6237231at2"/>
<dbReference type="Proteomes" id="UP000238137">
    <property type="component" value="Unassembled WGS sequence"/>
</dbReference>
<dbReference type="RefSeq" id="WP_106690714.1">
    <property type="nucleotide sequence ID" value="NZ_PXNQ02000003.1"/>
</dbReference>
<dbReference type="SUPFAM" id="SSF159270">
    <property type="entry name" value="YmcC-like"/>
    <property type="match status" value="1"/>
</dbReference>
<keyword evidence="2" id="KW-0449">Lipoprotein</keyword>
<dbReference type="InterPro" id="IPR021308">
    <property type="entry name" value="GfcB"/>
</dbReference>
<evidence type="ECO:0000256" key="1">
    <source>
        <dbReference type="SAM" id="SignalP"/>
    </source>
</evidence>
<keyword evidence="3" id="KW-1185">Reference proteome</keyword>
<gene>
    <name evidence="2" type="ORF">A7A09_007190</name>
</gene>
<dbReference type="Pfam" id="PF11102">
    <property type="entry name" value="YjbF"/>
    <property type="match status" value="1"/>
</dbReference>
<evidence type="ECO:0000313" key="3">
    <source>
        <dbReference type="Proteomes" id="UP000238137"/>
    </source>
</evidence>
<dbReference type="PROSITE" id="PS51257">
    <property type="entry name" value="PROKAR_LIPOPROTEIN"/>
    <property type="match status" value="1"/>
</dbReference>
<accession>A0A3R7LKX1</accession>
<evidence type="ECO:0000313" key="2">
    <source>
        <dbReference type="EMBL" id="RNF35365.1"/>
    </source>
</evidence>
<name>A0A3R7LKX1_9RHOB</name>
<feature type="chain" id="PRO_5018640586" evidence="1">
    <location>
        <begin position="22"/>
        <end position="223"/>
    </location>
</feature>
<protein>
    <submittedName>
        <fullName evidence="2">YjbF family lipoprotein</fullName>
    </submittedName>
</protein>
<dbReference type="Gene3D" id="2.40.360.10">
    <property type="entry name" value="YmcC-like"/>
    <property type="match status" value="1"/>
</dbReference>
<dbReference type="AlphaFoldDB" id="A0A3R7LKX1"/>
<sequence length="223" mass="23171">MSSKASIQKAVLACAALAVLASCGNESSDQGDSPFVIAAKTASGAIASRRASADNAPAKPPKTPAEMAAEALRVNPNPLIMAGFESLGRSQVMAMTDRNGGMRTYMTPSEEALIMRDGMLVGTRGLGNDLSVAEPATAALIRAGRSGSAPRVMRYFSGDGLERPLSFDCDVGPGPKAGVIVENCRGHGVSFQNSFMVQGGQIPVSRQWIGPSLGYVTIQTLRP</sequence>
<dbReference type="EMBL" id="PXNQ02000003">
    <property type="protein sequence ID" value="RNF35365.1"/>
    <property type="molecule type" value="Genomic_DNA"/>
</dbReference>
<organism evidence="2 3">
    <name type="scientific">Paracoccus methylarcula</name>
    <dbReference type="NCBI Taxonomy" id="72022"/>
    <lineage>
        <taxon>Bacteria</taxon>
        <taxon>Pseudomonadati</taxon>
        <taxon>Pseudomonadota</taxon>
        <taxon>Alphaproteobacteria</taxon>
        <taxon>Rhodobacterales</taxon>
        <taxon>Paracoccaceae</taxon>
        <taxon>Paracoccus</taxon>
    </lineage>
</organism>
<dbReference type="InterPro" id="IPR023373">
    <property type="entry name" value="YmcC_sf"/>
</dbReference>
<reference evidence="2" key="1">
    <citation type="submission" date="2018-05" db="EMBL/GenBank/DDBJ databases">
        <title>Reclassification of Methylarcula marina and Methylarcula terricola as Paracoccus methylarcula sp.nov., comb.nov. and Paracoccus terricola comb.nov.</title>
        <authorList>
            <person name="Shmareva M.N."/>
            <person name="Doronina N.V."/>
            <person name="Vasilenko O.V."/>
            <person name="Tarlachkov S.V."/>
            <person name="Trotsenko Y.A."/>
        </authorList>
    </citation>
    <scope>NUCLEOTIDE SEQUENCE [LARGE SCALE GENOMIC DNA]</scope>
    <source>
        <strain evidence="2">VKM B-2159</strain>
    </source>
</reference>
<comment type="caution">
    <text evidence="2">The sequence shown here is derived from an EMBL/GenBank/DDBJ whole genome shotgun (WGS) entry which is preliminary data.</text>
</comment>